<dbReference type="KEGG" id="bex:A11Q_928"/>
<keyword evidence="2" id="KW-1185">Reference proteome</keyword>
<evidence type="ECO:0000313" key="2">
    <source>
        <dbReference type="Proteomes" id="UP000012040"/>
    </source>
</evidence>
<dbReference type="RefSeq" id="WP_015469634.1">
    <property type="nucleotide sequence ID" value="NC_020813.1"/>
</dbReference>
<accession>M4VPT7</accession>
<protein>
    <submittedName>
        <fullName evidence="1">Uncharacterized protein</fullName>
    </submittedName>
</protein>
<dbReference type="PATRIC" id="fig|1184267.3.peg.943"/>
<dbReference type="AlphaFoldDB" id="M4VPT7"/>
<name>M4VPT7_9BACT</name>
<proteinExistence type="predicted"/>
<evidence type="ECO:0000313" key="1">
    <source>
        <dbReference type="EMBL" id="AGH95144.1"/>
    </source>
</evidence>
<dbReference type="HOGENOM" id="CLU_1092662_0_0_7"/>
<dbReference type="STRING" id="1184267.A11Q_928"/>
<dbReference type="EMBL" id="CP003537">
    <property type="protein sequence ID" value="AGH95144.1"/>
    <property type="molecule type" value="Genomic_DNA"/>
</dbReference>
<organism evidence="1 2">
    <name type="scientific">Pseudobdellovibrio exovorus JSS</name>
    <dbReference type="NCBI Taxonomy" id="1184267"/>
    <lineage>
        <taxon>Bacteria</taxon>
        <taxon>Pseudomonadati</taxon>
        <taxon>Bdellovibrionota</taxon>
        <taxon>Bdellovibrionia</taxon>
        <taxon>Bdellovibrionales</taxon>
        <taxon>Pseudobdellovibrionaceae</taxon>
        <taxon>Pseudobdellovibrio</taxon>
    </lineage>
</organism>
<reference evidence="1 2" key="1">
    <citation type="journal article" date="2013" name="ISME J.">
        <title>By their genes ye shall know them: genomic signatures of predatory bacteria.</title>
        <authorList>
            <person name="Pasternak Z."/>
            <person name="Pietrokovski S."/>
            <person name="Rotem O."/>
            <person name="Gophna U."/>
            <person name="Lurie-Weinberger M.N."/>
            <person name="Jurkevitch E."/>
        </authorList>
    </citation>
    <scope>NUCLEOTIDE SEQUENCE [LARGE SCALE GENOMIC DNA]</scope>
    <source>
        <strain evidence="1 2">JSS</strain>
    </source>
</reference>
<dbReference type="Proteomes" id="UP000012040">
    <property type="component" value="Chromosome"/>
</dbReference>
<gene>
    <name evidence="1" type="ORF">A11Q_928</name>
</gene>
<sequence length="254" mass="28814">MKKKLLIFSGIGPENQLELQAAQSYFDVTQKTEESPQSILQQAQHDVVIIDESDYVQFEPYLPVLDWQVSQLRVADCLVLQDQYYRPLHCEAEAILRVIRANSHRINSQEPVIVIGEVGFVSAVVMKLAMGGFNDIMAAFVGAQDEELEAIRKKFQGLVFNLNLKVITAMQLVSIDYSASLMISKFKKEMNKEAYELMTYFNFLSSTALLIDCHSCSNNYLVEEARRAEVGVIEEEAVTSMKYTYLSEIMKNSP</sequence>